<dbReference type="AlphaFoldDB" id="A0AAN7S6J5"/>
<evidence type="ECO:0000256" key="5">
    <source>
        <dbReference type="ARBA" id="ARBA00022801"/>
    </source>
</evidence>
<evidence type="ECO:0000256" key="7">
    <source>
        <dbReference type="ARBA" id="ARBA00023157"/>
    </source>
</evidence>
<keyword evidence="8" id="KW-0732">Signal</keyword>
<dbReference type="SUPFAM" id="SSF50494">
    <property type="entry name" value="Trypsin-like serine proteases"/>
    <property type="match status" value="2"/>
</dbReference>
<keyword evidence="5" id="KW-0378">Hydrolase</keyword>
<feature type="signal peptide" evidence="8">
    <location>
        <begin position="1"/>
        <end position="15"/>
    </location>
</feature>
<dbReference type="Proteomes" id="UP001353858">
    <property type="component" value="Unassembled WGS sequence"/>
</dbReference>
<feature type="domain" description="Peptidase S1" evidence="9">
    <location>
        <begin position="27"/>
        <end position="227"/>
    </location>
</feature>
<comment type="similarity">
    <text evidence="2">Belongs to the peptidase S1 family.</text>
</comment>
<gene>
    <name evidence="10" type="ORF">RN001_015195</name>
</gene>
<dbReference type="SMART" id="SM00020">
    <property type="entry name" value="Tryp_SPc"/>
    <property type="match status" value="2"/>
</dbReference>
<evidence type="ECO:0000256" key="6">
    <source>
        <dbReference type="ARBA" id="ARBA00022825"/>
    </source>
</evidence>
<dbReference type="InterPro" id="IPR018114">
    <property type="entry name" value="TRYPSIN_HIS"/>
</dbReference>
<keyword evidence="6" id="KW-0720">Serine protease</keyword>
<evidence type="ECO:0000256" key="8">
    <source>
        <dbReference type="SAM" id="SignalP"/>
    </source>
</evidence>
<dbReference type="GO" id="GO:0005576">
    <property type="term" value="C:extracellular region"/>
    <property type="evidence" value="ECO:0007669"/>
    <property type="project" value="UniProtKB-SubCell"/>
</dbReference>
<dbReference type="PROSITE" id="PS50240">
    <property type="entry name" value="TRYPSIN_DOM"/>
    <property type="match status" value="2"/>
</dbReference>
<dbReference type="GO" id="GO:0016485">
    <property type="term" value="P:protein processing"/>
    <property type="evidence" value="ECO:0007669"/>
    <property type="project" value="UniProtKB-ARBA"/>
</dbReference>
<accession>A0AAN7S6J5</accession>
<proteinExistence type="inferred from homology"/>
<evidence type="ECO:0000259" key="9">
    <source>
        <dbReference type="PROSITE" id="PS50240"/>
    </source>
</evidence>
<dbReference type="FunFam" id="2.40.10.10:FF:000047">
    <property type="entry name" value="Trypsin eta"/>
    <property type="match status" value="1"/>
</dbReference>
<protein>
    <recommendedName>
        <fullName evidence="9">Peptidase S1 domain-containing protein</fullName>
    </recommendedName>
</protein>
<dbReference type="InterPro" id="IPR050430">
    <property type="entry name" value="Peptidase_S1"/>
</dbReference>
<keyword evidence="4" id="KW-0645">Protease</keyword>
<keyword evidence="11" id="KW-1185">Reference proteome</keyword>
<evidence type="ECO:0000256" key="3">
    <source>
        <dbReference type="ARBA" id="ARBA00022525"/>
    </source>
</evidence>
<keyword evidence="7" id="KW-1015">Disulfide bond</keyword>
<evidence type="ECO:0000313" key="11">
    <source>
        <dbReference type="Proteomes" id="UP001353858"/>
    </source>
</evidence>
<comment type="subcellular location">
    <subcellularLocation>
        <location evidence="1">Secreted</location>
    </subcellularLocation>
</comment>
<dbReference type="Gene3D" id="2.40.10.10">
    <property type="entry name" value="Trypsin-like serine proteases"/>
    <property type="match status" value="4"/>
</dbReference>
<evidence type="ECO:0000256" key="1">
    <source>
        <dbReference type="ARBA" id="ARBA00004613"/>
    </source>
</evidence>
<dbReference type="CDD" id="cd00190">
    <property type="entry name" value="Tryp_SPc"/>
    <property type="match status" value="2"/>
</dbReference>
<dbReference type="EMBL" id="JARPUR010000007">
    <property type="protein sequence ID" value="KAK4873166.1"/>
    <property type="molecule type" value="Genomic_DNA"/>
</dbReference>
<evidence type="ECO:0000256" key="4">
    <source>
        <dbReference type="ARBA" id="ARBA00022670"/>
    </source>
</evidence>
<evidence type="ECO:0000256" key="2">
    <source>
        <dbReference type="ARBA" id="ARBA00007664"/>
    </source>
</evidence>
<sequence>MNLFFIFAFATCAFAHSIGRTLPKDKIVGGSVASKGQFPYQISERYNSGHVCGGSIIDQYTILTAAHCVDGFDSGRLDIVVGSNQLSSGGVWYSVSRYIIHEQWNSVVATDDIAVIKVLGPIKFTTYIQPIVVGNTFTQGGAECVLSGFGITSYPGTPSNDLLYFKGKIVDLNRCQEILQGGNFPVLDSNICAFSKNGVGACSGDSGGPLVTRAIGESLFQEKILGGNIAFEGQFPHQISQRYYNSHNCGGSIIDRNTILTAAHCINRTPVEYATIVAGTNKLKEGGETYSVLRIIVHESWNPIRFTDDIAVIKVTNPIEYTIYIQPIALNDKPTRANTKCTLSGWGLTSYPGTNSNDLKYYTGKVINLRICAIVNARDFPVLESNICIFAAKGVGACKSDSGGPLISNNKQVGILSWGFPCALGVPDVFTRVSYYIDWIHTQQNITN</sequence>
<dbReference type="PRINTS" id="PR00722">
    <property type="entry name" value="CHYMOTRYPSIN"/>
</dbReference>
<feature type="domain" description="Peptidase S1" evidence="9">
    <location>
        <begin position="224"/>
        <end position="445"/>
    </location>
</feature>
<dbReference type="PANTHER" id="PTHR24276">
    <property type="entry name" value="POLYSERASE-RELATED"/>
    <property type="match status" value="1"/>
</dbReference>
<dbReference type="InterPro" id="IPR009003">
    <property type="entry name" value="Peptidase_S1_PA"/>
</dbReference>
<keyword evidence="3" id="KW-0964">Secreted</keyword>
<dbReference type="FunFam" id="2.40.10.10:FF:000073">
    <property type="entry name" value="Trypsin alpha"/>
    <property type="match status" value="1"/>
</dbReference>
<dbReference type="InterPro" id="IPR043504">
    <property type="entry name" value="Peptidase_S1_PA_chymotrypsin"/>
</dbReference>
<name>A0AAN7S6J5_9COLE</name>
<comment type="caution">
    <text evidence="10">The sequence shown here is derived from an EMBL/GenBank/DDBJ whole genome shotgun (WGS) entry which is preliminary data.</text>
</comment>
<organism evidence="10 11">
    <name type="scientific">Aquatica leii</name>
    <dbReference type="NCBI Taxonomy" id="1421715"/>
    <lineage>
        <taxon>Eukaryota</taxon>
        <taxon>Metazoa</taxon>
        <taxon>Ecdysozoa</taxon>
        <taxon>Arthropoda</taxon>
        <taxon>Hexapoda</taxon>
        <taxon>Insecta</taxon>
        <taxon>Pterygota</taxon>
        <taxon>Neoptera</taxon>
        <taxon>Endopterygota</taxon>
        <taxon>Coleoptera</taxon>
        <taxon>Polyphaga</taxon>
        <taxon>Elateriformia</taxon>
        <taxon>Elateroidea</taxon>
        <taxon>Lampyridae</taxon>
        <taxon>Luciolinae</taxon>
        <taxon>Aquatica</taxon>
    </lineage>
</organism>
<dbReference type="InterPro" id="IPR001314">
    <property type="entry name" value="Peptidase_S1A"/>
</dbReference>
<dbReference type="InterPro" id="IPR001254">
    <property type="entry name" value="Trypsin_dom"/>
</dbReference>
<dbReference type="Pfam" id="PF00089">
    <property type="entry name" value="Trypsin"/>
    <property type="match status" value="2"/>
</dbReference>
<feature type="chain" id="PRO_5042843787" description="Peptidase S1 domain-containing protein" evidence="8">
    <location>
        <begin position="16"/>
        <end position="448"/>
    </location>
</feature>
<dbReference type="PANTHER" id="PTHR24276:SF96">
    <property type="entry name" value="PEPTIDASE S1 DOMAIN-CONTAINING PROTEIN"/>
    <property type="match status" value="1"/>
</dbReference>
<reference evidence="11" key="1">
    <citation type="submission" date="2023-01" db="EMBL/GenBank/DDBJ databases">
        <title>Key to firefly adult light organ development and bioluminescence: homeobox transcription factors regulate luciferase expression and transportation to peroxisome.</title>
        <authorList>
            <person name="Fu X."/>
        </authorList>
    </citation>
    <scope>NUCLEOTIDE SEQUENCE [LARGE SCALE GENOMIC DNA]</scope>
</reference>
<dbReference type="GO" id="GO:0004252">
    <property type="term" value="F:serine-type endopeptidase activity"/>
    <property type="evidence" value="ECO:0007669"/>
    <property type="project" value="InterPro"/>
</dbReference>
<dbReference type="PROSITE" id="PS00134">
    <property type="entry name" value="TRYPSIN_HIS"/>
    <property type="match status" value="1"/>
</dbReference>
<evidence type="ECO:0000313" key="10">
    <source>
        <dbReference type="EMBL" id="KAK4873166.1"/>
    </source>
</evidence>